<dbReference type="EMBL" id="QRDQ01000009">
    <property type="protein sequence ID" value="RED23291.1"/>
    <property type="molecule type" value="Genomic_DNA"/>
</dbReference>
<comment type="caution">
    <text evidence="8">The sequence shown here is derived from an EMBL/GenBank/DDBJ whole genome shotgun (WGS) entry which is preliminary data.</text>
</comment>
<keyword evidence="9" id="KW-1185">Reference proteome</keyword>
<dbReference type="GO" id="GO:0009279">
    <property type="term" value="C:cell outer membrane"/>
    <property type="evidence" value="ECO:0007669"/>
    <property type="project" value="UniProtKB-SubCell"/>
</dbReference>
<feature type="domain" description="RagB/SusD" evidence="6">
    <location>
        <begin position="324"/>
        <end position="534"/>
    </location>
</feature>
<feature type="domain" description="SusD-like N-terminal" evidence="7">
    <location>
        <begin position="103"/>
        <end position="233"/>
    </location>
</feature>
<accession>A0A3D9FRT1</accession>
<evidence type="ECO:0000259" key="7">
    <source>
        <dbReference type="Pfam" id="PF14322"/>
    </source>
</evidence>
<dbReference type="Pfam" id="PF14322">
    <property type="entry name" value="SusD-like_3"/>
    <property type="match status" value="1"/>
</dbReference>
<dbReference type="InterPro" id="IPR012944">
    <property type="entry name" value="SusD_RagB_dom"/>
</dbReference>
<gene>
    <name evidence="8" type="ORF">BD847_2339</name>
</gene>
<dbReference type="InterPro" id="IPR033985">
    <property type="entry name" value="SusD-like_N"/>
</dbReference>
<dbReference type="Pfam" id="PF07980">
    <property type="entry name" value="SusD_RagB"/>
    <property type="match status" value="1"/>
</dbReference>
<dbReference type="Proteomes" id="UP000257004">
    <property type="component" value="Unassembled WGS sequence"/>
</dbReference>
<evidence type="ECO:0000313" key="8">
    <source>
        <dbReference type="EMBL" id="RED23291.1"/>
    </source>
</evidence>
<comment type="subcellular location">
    <subcellularLocation>
        <location evidence="1">Cell outer membrane</location>
    </subcellularLocation>
</comment>
<protein>
    <submittedName>
        <fullName evidence="8">Putative outer membrane starch-binding protein</fullName>
    </submittedName>
</protein>
<keyword evidence="3" id="KW-0732">Signal</keyword>
<proteinExistence type="inferred from homology"/>
<evidence type="ECO:0000256" key="5">
    <source>
        <dbReference type="ARBA" id="ARBA00023237"/>
    </source>
</evidence>
<organism evidence="8 9">
    <name type="scientific">Flavobacterium cutihirudinis</name>
    <dbReference type="NCBI Taxonomy" id="1265740"/>
    <lineage>
        <taxon>Bacteria</taxon>
        <taxon>Pseudomonadati</taxon>
        <taxon>Bacteroidota</taxon>
        <taxon>Flavobacteriia</taxon>
        <taxon>Flavobacteriales</taxon>
        <taxon>Flavobacteriaceae</taxon>
        <taxon>Flavobacterium</taxon>
    </lineage>
</organism>
<reference evidence="8 9" key="1">
    <citation type="submission" date="2018-07" db="EMBL/GenBank/DDBJ databases">
        <title>Genomic Encyclopedia of Archaeal and Bacterial Type Strains, Phase II (KMG-II): from individual species to whole genera.</title>
        <authorList>
            <person name="Goeker M."/>
        </authorList>
    </citation>
    <scope>NUCLEOTIDE SEQUENCE [LARGE SCALE GENOMIC DNA]</scope>
    <source>
        <strain evidence="8 9">DSM 25795</strain>
    </source>
</reference>
<evidence type="ECO:0000256" key="1">
    <source>
        <dbReference type="ARBA" id="ARBA00004442"/>
    </source>
</evidence>
<evidence type="ECO:0000259" key="6">
    <source>
        <dbReference type="Pfam" id="PF07980"/>
    </source>
</evidence>
<dbReference type="PROSITE" id="PS51257">
    <property type="entry name" value="PROKAR_LIPOPROTEIN"/>
    <property type="match status" value="1"/>
</dbReference>
<dbReference type="CDD" id="cd08977">
    <property type="entry name" value="SusD"/>
    <property type="match status" value="1"/>
</dbReference>
<keyword evidence="5" id="KW-0998">Cell outer membrane</keyword>
<name>A0A3D9FRT1_9FLAO</name>
<comment type="similarity">
    <text evidence="2">Belongs to the SusD family.</text>
</comment>
<dbReference type="InterPro" id="IPR011990">
    <property type="entry name" value="TPR-like_helical_dom_sf"/>
</dbReference>
<dbReference type="Gene3D" id="1.25.40.390">
    <property type="match status" value="1"/>
</dbReference>
<evidence type="ECO:0000256" key="3">
    <source>
        <dbReference type="ARBA" id="ARBA00022729"/>
    </source>
</evidence>
<keyword evidence="4" id="KW-0472">Membrane</keyword>
<dbReference type="RefSeq" id="WP_115888410.1">
    <property type="nucleotide sequence ID" value="NZ_QRDQ01000009.1"/>
</dbReference>
<dbReference type="AlphaFoldDB" id="A0A3D9FRT1"/>
<dbReference type="OrthoDB" id="5694214at2"/>
<evidence type="ECO:0000256" key="2">
    <source>
        <dbReference type="ARBA" id="ARBA00006275"/>
    </source>
</evidence>
<dbReference type="SUPFAM" id="SSF48452">
    <property type="entry name" value="TPR-like"/>
    <property type="match status" value="1"/>
</dbReference>
<evidence type="ECO:0000313" key="9">
    <source>
        <dbReference type="Proteomes" id="UP000257004"/>
    </source>
</evidence>
<evidence type="ECO:0000256" key="4">
    <source>
        <dbReference type="ARBA" id="ARBA00023136"/>
    </source>
</evidence>
<sequence>MKNLFNQLSFLKKKILYFGLIIIAGLSLSGCTDLNEEVFSEVTESNFVASQSDIVAIMASAYTPLRYVMDWQGLFDVQEEPGDMFVTPTRPNGWDDGGTYKRMHFHEWTKTDWQPRNTWITCFNGINAANRVMLQMESGNFPISEEQKVAILAEMRAVRALYYSILVDTHGNVPIIPNYSDQLPVQNTRVEVYNFIVSELNEVIPQLPSKVDKSTYGRMTQWSAYHVLARVYLNAEVYSGTAQWQKCIEACDKIIQSGLFRKSDSYKAIFSATNETNPEMVFAIPYDQKYAGGFSAHMKMLLPGHRKVFGMETQPWGGSSCNPQFIDTYNPKDNRLKDTWLMGNQYNAENGNVEFVLTKEMPSIYSCDATQGFRCGKYQIQTGATGSLNNDLPFLRYTDVLMMKAECLLRTGQSDAAAQLVTEVRTRSFDNPADAVVTGAELQQNSGFKYGTLAEDGTIDQLGDQSTVQYGRFLDELGWEFAAEARRRTDMIRFGVYQKKNWYNHVPKGDYTTLFPIGLEELNTNKNLKQNPGYL</sequence>